<keyword evidence="1" id="KW-1185">Reference proteome</keyword>
<dbReference type="WBParaSite" id="TCONS_00003355.p1">
    <property type="protein sequence ID" value="TCONS_00003355.p1"/>
    <property type="gene ID" value="XLOC_003097"/>
</dbReference>
<dbReference type="AlphaFoldDB" id="A0A0K0EPL0"/>
<dbReference type="WBParaSite" id="SSTP_0001139600.1">
    <property type="protein sequence ID" value="SSTP_0001139600.1"/>
    <property type="gene ID" value="SSTP_0001139600"/>
</dbReference>
<protein>
    <submittedName>
        <fullName evidence="2 3">Uncharacterized protein</fullName>
    </submittedName>
</protein>
<dbReference type="Proteomes" id="UP000035681">
    <property type="component" value="Unplaced"/>
</dbReference>
<evidence type="ECO:0000313" key="3">
    <source>
        <dbReference type="WBParaSite" id="TCONS_00003355.p1"/>
    </source>
</evidence>
<accession>A0A0K0EPL0</accession>
<evidence type="ECO:0000313" key="1">
    <source>
        <dbReference type="Proteomes" id="UP000035681"/>
    </source>
</evidence>
<proteinExistence type="predicted"/>
<reference evidence="2" key="1">
    <citation type="submission" date="2015-08" db="UniProtKB">
        <authorList>
            <consortium name="WormBaseParasite"/>
        </authorList>
    </citation>
    <scope>IDENTIFICATION</scope>
</reference>
<sequence length="137" mass="16576">MTFCHPTERTHNHHDGKIHRMHGTEYNHFRGPAQECYECNIEEKSHKDIDYSNGTKYLTFHFNDNRYKNATKWFYNSEPDINLLFKTEKEDDKKINDSDKKVCSNNFKKAMKKRFFKIISEPEFSPNCLKYLDRKKK</sequence>
<evidence type="ECO:0000313" key="2">
    <source>
        <dbReference type="WBParaSite" id="SSTP_0001139600.1"/>
    </source>
</evidence>
<organism evidence="2">
    <name type="scientific">Strongyloides stercoralis</name>
    <name type="common">Threadworm</name>
    <dbReference type="NCBI Taxonomy" id="6248"/>
    <lineage>
        <taxon>Eukaryota</taxon>
        <taxon>Metazoa</taxon>
        <taxon>Ecdysozoa</taxon>
        <taxon>Nematoda</taxon>
        <taxon>Chromadorea</taxon>
        <taxon>Rhabditida</taxon>
        <taxon>Tylenchina</taxon>
        <taxon>Panagrolaimomorpha</taxon>
        <taxon>Strongyloidoidea</taxon>
        <taxon>Strongyloididae</taxon>
        <taxon>Strongyloides</taxon>
    </lineage>
</organism>
<name>A0A0K0EPL0_STRER</name>